<evidence type="ECO:0000313" key="3">
    <source>
        <dbReference type="Proteomes" id="UP001521184"/>
    </source>
</evidence>
<evidence type="ECO:0000259" key="1">
    <source>
        <dbReference type="Pfam" id="PF14479"/>
    </source>
</evidence>
<dbReference type="Gene3D" id="1.10.510.10">
    <property type="entry name" value="Transferase(Phosphotransferase) domain 1"/>
    <property type="match status" value="1"/>
</dbReference>
<dbReference type="SUPFAM" id="SSF56112">
    <property type="entry name" value="Protein kinase-like (PK-like)"/>
    <property type="match status" value="1"/>
</dbReference>
<dbReference type="Pfam" id="PF14479">
    <property type="entry name" value="HeLo"/>
    <property type="match status" value="1"/>
</dbReference>
<gene>
    <name evidence="2" type="ORF">SLS58_001330</name>
</gene>
<evidence type="ECO:0000313" key="2">
    <source>
        <dbReference type="EMBL" id="KAL1649954.1"/>
    </source>
</evidence>
<dbReference type="Gene3D" id="1.20.120.1020">
    <property type="entry name" value="Prion-inhibition and propagation, HeLo domain"/>
    <property type="match status" value="1"/>
</dbReference>
<sequence>MTDPLSVAGLSLGATSLMIQVWDGVKQGYAYFESAVNMPSECKSIQTGLMMEYERLRTWGEMAKLTTDGGYEGFDRSVKTHFGVILAVLSEIQTVLREMHERALRFPEAALPNQHASDKPRNDQAENSWVKKYDDIINSPNQATEQEKHSRLVRRALRIAHGIRDVSNDPRRIRWAVGTDKPKLEAGLKKLRKLTGYLYNTAEGQKLDIILQDIHEIRLTLLQLLPNGPAFESVQDDTGSATSESSTSASFFSDSSTFAASESRASFITSNRQRQTLLESLAAFSARFAQTNEDSWDGEESPLLLKSEQPSNLININGNGETDLFANRAITVFNGERVWVEWRPYEAAHFPDPDDSNSFHFDAKPEVWMCVRRLAQLLHDDAKPAGFQVPHCRGFVQDKGESRFGFIYDLPHSSENAGLKTLFDELSLKSRKTPSLDSRFAMARKLVATVFCLHAVKWLHKRLNSVNVLLFTERGESDLTAPYISGFESSRPDEGVTMTMPSKEPDWTLMYCHPDYIEEKRRVFGKTFDLYSLGIILLEIAYWKPVFEIFEINRKLVVNRATVDRIRHSMLDEGSKQLAHVQAAMGKRYCDALRTCVGGLDGFSIKSDADEADPVIGAMVQQAYMRLVVDVLNDITL</sequence>
<protein>
    <recommendedName>
        <fullName evidence="1">Prion-inhibition and propagation HeLo domain-containing protein</fullName>
    </recommendedName>
</protein>
<dbReference type="PANTHER" id="PTHR37542">
    <property type="entry name" value="HELO DOMAIN-CONTAINING PROTEIN-RELATED"/>
    <property type="match status" value="1"/>
</dbReference>
<keyword evidence="3" id="KW-1185">Reference proteome</keyword>
<name>A0ABR3U2C7_9PEZI</name>
<proteinExistence type="predicted"/>
<dbReference type="InterPro" id="IPR029498">
    <property type="entry name" value="HeLo_dom"/>
</dbReference>
<dbReference type="EMBL" id="JAKEKT020000005">
    <property type="protein sequence ID" value="KAL1649954.1"/>
    <property type="molecule type" value="Genomic_DNA"/>
</dbReference>
<dbReference type="InterPro" id="IPR011009">
    <property type="entry name" value="Kinase-like_dom_sf"/>
</dbReference>
<dbReference type="Proteomes" id="UP001521184">
    <property type="component" value="Unassembled WGS sequence"/>
</dbReference>
<accession>A0ABR3U2C7</accession>
<dbReference type="InterPro" id="IPR038305">
    <property type="entry name" value="HeLo_sf"/>
</dbReference>
<comment type="caution">
    <text evidence="2">The sequence shown here is derived from an EMBL/GenBank/DDBJ whole genome shotgun (WGS) entry which is preliminary data.</text>
</comment>
<feature type="domain" description="Prion-inhibition and propagation HeLo" evidence="1">
    <location>
        <begin position="9"/>
        <end position="205"/>
    </location>
</feature>
<dbReference type="PANTHER" id="PTHR37542:SF1">
    <property type="entry name" value="PRION-INHIBITION AND PROPAGATION HELO DOMAIN-CONTAINING PROTEIN"/>
    <property type="match status" value="1"/>
</dbReference>
<organism evidence="2 3">
    <name type="scientific">Diplodia intermedia</name>
    <dbReference type="NCBI Taxonomy" id="856260"/>
    <lineage>
        <taxon>Eukaryota</taxon>
        <taxon>Fungi</taxon>
        <taxon>Dikarya</taxon>
        <taxon>Ascomycota</taxon>
        <taxon>Pezizomycotina</taxon>
        <taxon>Dothideomycetes</taxon>
        <taxon>Dothideomycetes incertae sedis</taxon>
        <taxon>Botryosphaeriales</taxon>
        <taxon>Botryosphaeriaceae</taxon>
        <taxon>Diplodia</taxon>
    </lineage>
</organism>
<reference evidence="2 3" key="1">
    <citation type="journal article" date="2023" name="Plant Dis.">
        <title>First Report of Diplodia intermedia Causing Canker and Dieback Diseases on Apple Trees in Canada.</title>
        <authorList>
            <person name="Ellouze W."/>
            <person name="Ilyukhin E."/>
            <person name="Sulman M."/>
            <person name="Ali S."/>
        </authorList>
    </citation>
    <scope>NUCLEOTIDE SEQUENCE [LARGE SCALE GENOMIC DNA]</scope>
    <source>
        <strain evidence="2 3">M45-28</strain>
    </source>
</reference>